<feature type="transmembrane region" description="Helical" evidence="1">
    <location>
        <begin position="89"/>
        <end position="111"/>
    </location>
</feature>
<keyword evidence="1" id="KW-0812">Transmembrane</keyword>
<dbReference type="Proteomes" id="UP000515934">
    <property type="component" value="Chromosome"/>
</dbReference>
<evidence type="ECO:0008006" key="4">
    <source>
        <dbReference type="Google" id="ProtNLM"/>
    </source>
</evidence>
<name>A0A7G9S3Q7_9MICO</name>
<accession>A0A7G9S3Q7</accession>
<evidence type="ECO:0000313" key="2">
    <source>
        <dbReference type="EMBL" id="QNN62482.1"/>
    </source>
</evidence>
<feature type="transmembrane region" description="Helical" evidence="1">
    <location>
        <begin position="59"/>
        <end position="77"/>
    </location>
</feature>
<organism evidence="2 3">
    <name type="scientific">Leucobacter denitrificans</name>
    <dbReference type="NCBI Taxonomy" id="683042"/>
    <lineage>
        <taxon>Bacteria</taxon>
        <taxon>Bacillati</taxon>
        <taxon>Actinomycetota</taxon>
        <taxon>Actinomycetes</taxon>
        <taxon>Micrococcales</taxon>
        <taxon>Microbacteriaceae</taxon>
        <taxon>Leucobacter</taxon>
    </lineage>
</organism>
<reference evidence="2 3" key="1">
    <citation type="submission" date="2020-08" db="EMBL/GenBank/DDBJ databases">
        <title>Genome sequence of Leucobacter denitrificans KACC 14055T.</title>
        <authorList>
            <person name="Hyun D.-W."/>
            <person name="Bae J.-W."/>
        </authorList>
    </citation>
    <scope>NUCLEOTIDE SEQUENCE [LARGE SCALE GENOMIC DNA]</scope>
    <source>
        <strain evidence="2 3">KACC 14055</strain>
    </source>
</reference>
<protein>
    <recommendedName>
        <fullName evidence="4">PH domain-containing protein</fullName>
    </recommendedName>
</protein>
<gene>
    <name evidence="2" type="ORF">H9L06_09535</name>
</gene>
<proteinExistence type="predicted"/>
<evidence type="ECO:0000313" key="3">
    <source>
        <dbReference type="Proteomes" id="UP000515934"/>
    </source>
</evidence>
<dbReference type="KEGG" id="ldn:H9L06_09535"/>
<keyword evidence="3" id="KW-1185">Reference proteome</keyword>
<dbReference type="AlphaFoldDB" id="A0A7G9S3Q7"/>
<sequence>MTTSLPPTLPAASFWRRAGNLAQRAVKVELRIYVSLWRAIARKPLIPIGGRGFTYHRPVLTVLIIFMVLSAVEIPILDAIVHRWLPVRIFFLAIGIWGLTWMIGLLCAFLTRPHTVSAEGIRVREGLELDIFVPWDEFASIRRFDTAVDPNDPDRIKGRVFVEGDETVCAVRISHETNLEISFERPTKIQLPGLHPKGGTHEITVLRFWADDPAAFLETVRASLSAR</sequence>
<keyword evidence="1" id="KW-1133">Transmembrane helix</keyword>
<dbReference type="EMBL" id="CP060716">
    <property type="protein sequence ID" value="QNN62482.1"/>
    <property type="molecule type" value="Genomic_DNA"/>
</dbReference>
<keyword evidence="1" id="KW-0472">Membrane</keyword>
<evidence type="ECO:0000256" key="1">
    <source>
        <dbReference type="SAM" id="Phobius"/>
    </source>
</evidence>
<dbReference type="RefSeq" id="WP_187554952.1">
    <property type="nucleotide sequence ID" value="NZ_CP060716.1"/>
</dbReference>